<evidence type="ECO:0000256" key="1">
    <source>
        <dbReference type="SAM" id="MobiDB-lite"/>
    </source>
</evidence>
<keyword evidence="3" id="KW-1185">Reference proteome</keyword>
<dbReference type="EMBL" id="ATMH01005316">
    <property type="protein sequence ID" value="EPY28070.1"/>
    <property type="molecule type" value="Genomic_DNA"/>
</dbReference>
<protein>
    <submittedName>
        <fullName evidence="2">Uncharacterized protein</fullName>
    </submittedName>
</protein>
<dbReference type="Proteomes" id="UP000015354">
    <property type="component" value="Unassembled WGS sequence"/>
</dbReference>
<name>S9VWW7_9TRYP</name>
<sequence>MGCEQSDLRQAPQVQPLPQVQPPPPPQLPQQAVPPQQQPSILADLVQHTPGLPPVPPRCWYASPFVDATTAPLTEFHYQSKGRVMFAKRPIPTCASDLERLPQHRPATQDVFDLRRDLLYGMAYLHNTALFTEHRWRSRVGHLQRVKDGTATIPEAVRKAKKYRASRQLSAGGTSTTSDPITRQESGPVSGTLCLERPESTIFQKPSYDTLIGIRLYLDGELVPDHYPRPRALPQCTATIDAHEAFLNWVAIPLVLVGFLNHDSLNPIELYRGLSLSFVEHLLHLKTPVVTAAGVGKRPEAAEPPTPAPFRKAELRVEIVYGCRSEAYFCTDFIARGKCTLLLSEEAKAPLKAYEERLRTLMRTKRCGEQICPALSDGPPPRGCLYCGFPLAYRCTVCGAEFCGTLACAQRSLVGYPRGCSEHQAQHN</sequence>
<dbReference type="AlphaFoldDB" id="S9VWW7"/>
<evidence type="ECO:0000313" key="3">
    <source>
        <dbReference type="Proteomes" id="UP000015354"/>
    </source>
</evidence>
<gene>
    <name evidence="2" type="ORF">STCU_05316</name>
</gene>
<proteinExistence type="predicted"/>
<accession>S9VWW7</accession>
<feature type="compositionally biased region" description="Pro residues" evidence="1">
    <location>
        <begin position="19"/>
        <end position="28"/>
    </location>
</feature>
<organism evidence="2 3">
    <name type="scientific">Strigomonas culicis</name>
    <dbReference type="NCBI Taxonomy" id="28005"/>
    <lineage>
        <taxon>Eukaryota</taxon>
        <taxon>Discoba</taxon>
        <taxon>Euglenozoa</taxon>
        <taxon>Kinetoplastea</taxon>
        <taxon>Metakinetoplastina</taxon>
        <taxon>Trypanosomatida</taxon>
        <taxon>Trypanosomatidae</taxon>
        <taxon>Strigomonadinae</taxon>
        <taxon>Strigomonas</taxon>
    </lineage>
</organism>
<comment type="caution">
    <text evidence="2">The sequence shown here is derived from an EMBL/GenBank/DDBJ whole genome shotgun (WGS) entry which is preliminary data.</text>
</comment>
<evidence type="ECO:0000313" key="2">
    <source>
        <dbReference type="EMBL" id="EPY28070.1"/>
    </source>
</evidence>
<feature type="region of interest" description="Disordered" evidence="1">
    <location>
        <begin position="1"/>
        <end position="37"/>
    </location>
</feature>
<dbReference type="OrthoDB" id="272814at2759"/>
<reference evidence="2 3" key="1">
    <citation type="journal article" date="2013" name="PLoS ONE">
        <title>Predicting the Proteins of Angomonas deanei, Strigomonas culicis and Their Respective Endosymbionts Reveals New Aspects of the Trypanosomatidae Family.</title>
        <authorList>
            <person name="Motta M.C."/>
            <person name="Martins A.C."/>
            <person name="de Souza S.S."/>
            <person name="Catta-Preta C.M."/>
            <person name="Silva R."/>
            <person name="Klein C.C."/>
            <person name="de Almeida L.G."/>
            <person name="de Lima Cunha O."/>
            <person name="Ciapina L.P."/>
            <person name="Brocchi M."/>
            <person name="Colabardini A.C."/>
            <person name="de Araujo Lima B."/>
            <person name="Machado C.R."/>
            <person name="de Almeida Soares C.M."/>
            <person name="Probst C.M."/>
            <person name="de Menezes C.B."/>
            <person name="Thompson C.E."/>
            <person name="Bartholomeu D.C."/>
            <person name="Gradia D.F."/>
            <person name="Pavoni D.P."/>
            <person name="Grisard E.C."/>
            <person name="Fantinatti-Garboggini F."/>
            <person name="Marchini F.K."/>
            <person name="Rodrigues-Luiz G.F."/>
            <person name="Wagner G."/>
            <person name="Goldman G.H."/>
            <person name="Fietto J.L."/>
            <person name="Elias M.C."/>
            <person name="Goldman M.H."/>
            <person name="Sagot M.F."/>
            <person name="Pereira M."/>
            <person name="Stoco P.H."/>
            <person name="de Mendonca-Neto R.P."/>
            <person name="Teixeira S.M."/>
            <person name="Maciel T.E."/>
            <person name="de Oliveira Mendes T.A."/>
            <person name="Urmenyi T.P."/>
            <person name="de Souza W."/>
            <person name="Schenkman S."/>
            <person name="de Vasconcelos A.T."/>
        </authorList>
    </citation>
    <scope>NUCLEOTIDE SEQUENCE [LARGE SCALE GENOMIC DNA]</scope>
</reference>
<feature type="region of interest" description="Disordered" evidence="1">
    <location>
        <begin position="164"/>
        <end position="189"/>
    </location>
</feature>
<feature type="compositionally biased region" description="Polar residues" evidence="1">
    <location>
        <begin position="167"/>
        <end position="189"/>
    </location>
</feature>